<evidence type="ECO:0000259" key="3">
    <source>
        <dbReference type="Pfam" id="PF00144"/>
    </source>
</evidence>
<comment type="similarity">
    <text evidence="1">Belongs to the beta-lactamase family.</text>
</comment>
<dbReference type="SUPFAM" id="SSF56601">
    <property type="entry name" value="beta-lactamase/transpeptidase-like"/>
    <property type="match status" value="1"/>
</dbReference>
<organism evidence="4 5">
    <name type="scientific">Lentinus brumalis</name>
    <dbReference type="NCBI Taxonomy" id="2498619"/>
    <lineage>
        <taxon>Eukaryota</taxon>
        <taxon>Fungi</taxon>
        <taxon>Dikarya</taxon>
        <taxon>Basidiomycota</taxon>
        <taxon>Agaricomycotina</taxon>
        <taxon>Agaricomycetes</taxon>
        <taxon>Polyporales</taxon>
        <taxon>Polyporaceae</taxon>
        <taxon>Lentinus</taxon>
    </lineage>
</organism>
<evidence type="ECO:0000313" key="4">
    <source>
        <dbReference type="EMBL" id="RDX45157.1"/>
    </source>
</evidence>
<dbReference type="OrthoDB" id="428260at2759"/>
<keyword evidence="2" id="KW-0732">Signal</keyword>
<dbReference type="STRING" id="139420.A0A371CY02"/>
<feature type="domain" description="Beta-lactamase-related" evidence="3">
    <location>
        <begin position="69"/>
        <end position="423"/>
    </location>
</feature>
<dbReference type="InterPro" id="IPR001466">
    <property type="entry name" value="Beta-lactam-related"/>
</dbReference>
<keyword evidence="5" id="KW-1185">Reference proteome</keyword>
<dbReference type="Pfam" id="PF00144">
    <property type="entry name" value="Beta-lactamase"/>
    <property type="match status" value="1"/>
</dbReference>
<dbReference type="Proteomes" id="UP000256964">
    <property type="component" value="Unassembled WGS sequence"/>
</dbReference>
<feature type="chain" id="PRO_5016712194" evidence="2">
    <location>
        <begin position="22"/>
        <end position="592"/>
    </location>
</feature>
<name>A0A371CY02_9APHY</name>
<evidence type="ECO:0000313" key="5">
    <source>
        <dbReference type="Proteomes" id="UP000256964"/>
    </source>
</evidence>
<protein>
    <submittedName>
        <fullName evidence="4">Beta-lactamase/transpeptidase-like protein</fullName>
    </submittedName>
</protein>
<dbReference type="Gene3D" id="3.40.710.10">
    <property type="entry name" value="DD-peptidase/beta-lactamase superfamily"/>
    <property type="match status" value="1"/>
</dbReference>
<dbReference type="AlphaFoldDB" id="A0A371CY02"/>
<dbReference type="InterPro" id="IPR012338">
    <property type="entry name" value="Beta-lactam/transpept-like"/>
</dbReference>
<gene>
    <name evidence="4" type="ORF">OH76DRAFT_1408280</name>
</gene>
<accession>A0A371CY02</accession>
<dbReference type="PANTHER" id="PTHR22935">
    <property type="entry name" value="PENICILLIN-BINDING PROTEIN"/>
    <property type="match status" value="1"/>
</dbReference>
<sequence length="592" mass="64562">MLWGLSSLAFAALSFHSGSFGYSQQPLATATASESGSERWSCRPFLPKVFIDRPPPLTHPAIREATKVLDEYISGHIAEGGIDSLSIAVVTSEGMLYERNSGVLRANETNSPPVTSDSMYRLASISKLFTVLEGMVLEQKGIISWDDPVEKYIKGFKYRLDALDPEQSHPSRDEAPITLAQLATHMSGLGRDWPSGTAHDWPQEVTGGAPPENGLPFPTPASFFHSISEQYLVSPPWAYPSYSNTGFGVLGLALAEAASAAYGTKLNHAELLKRDIFEPLGLNGSHFLATDANKHLVVVPSFEQNIVDLDFTDTMNPAGGQFSSLADLATLTQTLLNPRSPKSLLTQYSMDKWLRPAHSFEEDDWTELGFVWEIVKARDSNDRLRRIYWKLGNIAAFHTAIAIHPGTSYGIVLLLSSAYPFASEIVYDAFEILQPAIDKALADASETLYAGHWVASGDDTNITNSSSVHLAVDRGTLYIDEFTLLGVDGLKKLGAEGRVALRPTRKDEFRIDVGIPAYNGKRSMGCFSYWATHDNWPVLNNKAINAIYFTGEGEGHCDAPRLDVLVSLLGPSCGWSLAGASCFPSSCLCSVN</sequence>
<dbReference type="EMBL" id="KZ857440">
    <property type="protein sequence ID" value="RDX45157.1"/>
    <property type="molecule type" value="Genomic_DNA"/>
</dbReference>
<dbReference type="PANTHER" id="PTHR22935:SF95">
    <property type="entry name" value="BETA-LACTAMASE-LIKE 1-RELATED"/>
    <property type="match status" value="1"/>
</dbReference>
<feature type="signal peptide" evidence="2">
    <location>
        <begin position="1"/>
        <end position="21"/>
    </location>
</feature>
<proteinExistence type="inferred from homology"/>
<reference evidence="4 5" key="1">
    <citation type="journal article" date="2018" name="Biotechnol. Biofuels">
        <title>Integrative visual omics of the white-rot fungus Polyporus brumalis exposes the biotechnological potential of its oxidative enzymes for delignifying raw plant biomass.</title>
        <authorList>
            <person name="Miyauchi S."/>
            <person name="Rancon A."/>
            <person name="Drula E."/>
            <person name="Hage H."/>
            <person name="Chaduli D."/>
            <person name="Favel A."/>
            <person name="Grisel S."/>
            <person name="Henrissat B."/>
            <person name="Herpoel-Gimbert I."/>
            <person name="Ruiz-Duenas F.J."/>
            <person name="Chevret D."/>
            <person name="Hainaut M."/>
            <person name="Lin J."/>
            <person name="Wang M."/>
            <person name="Pangilinan J."/>
            <person name="Lipzen A."/>
            <person name="Lesage-Meessen L."/>
            <person name="Navarro D."/>
            <person name="Riley R."/>
            <person name="Grigoriev I.V."/>
            <person name="Zhou S."/>
            <person name="Raouche S."/>
            <person name="Rosso M.N."/>
        </authorList>
    </citation>
    <scope>NUCLEOTIDE SEQUENCE [LARGE SCALE GENOMIC DNA]</scope>
    <source>
        <strain evidence="4 5">BRFM 1820</strain>
    </source>
</reference>
<evidence type="ECO:0000256" key="2">
    <source>
        <dbReference type="SAM" id="SignalP"/>
    </source>
</evidence>
<evidence type="ECO:0000256" key="1">
    <source>
        <dbReference type="ARBA" id="ARBA00038473"/>
    </source>
</evidence>
<dbReference type="InterPro" id="IPR051478">
    <property type="entry name" value="Beta-lactamase-like_AB/R"/>
</dbReference>